<dbReference type="InterPro" id="IPR023468">
    <property type="entry name" value="Riboflavin_kinase"/>
</dbReference>
<keyword evidence="3 14" id="KW-0285">Flavoprotein</keyword>
<accession>A0A956NA64</accession>
<keyword evidence="7 14" id="KW-0547">Nucleotide-binding</keyword>
<dbReference type="InterPro" id="IPR015865">
    <property type="entry name" value="Riboflavin_kinase_bac/euk"/>
</dbReference>
<keyword evidence="8 14" id="KW-0418">Kinase</keyword>
<proteinExistence type="inferred from homology"/>
<dbReference type="Gene3D" id="2.40.30.30">
    <property type="entry name" value="Riboflavin kinase-like"/>
    <property type="match status" value="1"/>
</dbReference>
<keyword evidence="9 14" id="KW-0274">FAD</keyword>
<evidence type="ECO:0000256" key="13">
    <source>
        <dbReference type="ARBA" id="ARBA00049494"/>
    </source>
</evidence>
<evidence type="ECO:0000256" key="1">
    <source>
        <dbReference type="ARBA" id="ARBA00004726"/>
    </source>
</evidence>
<dbReference type="SMART" id="SM00904">
    <property type="entry name" value="Flavokinase"/>
    <property type="match status" value="1"/>
</dbReference>
<comment type="pathway">
    <text evidence="2 14">Cofactor biosynthesis; FMN biosynthesis; FMN from riboflavin (ATP route): step 1/1.</text>
</comment>
<evidence type="ECO:0000256" key="11">
    <source>
        <dbReference type="ARBA" id="ARBA00023268"/>
    </source>
</evidence>
<dbReference type="SUPFAM" id="SSF82114">
    <property type="entry name" value="Riboflavin kinase-like"/>
    <property type="match status" value="1"/>
</dbReference>
<evidence type="ECO:0000256" key="10">
    <source>
        <dbReference type="ARBA" id="ARBA00022840"/>
    </source>
</evidence>
<dbReference type="SUPFAM" id="SSF52374">
    <property type="entry name" value="Nucleotidylyl transferase"/>
    <property type="match status" value="1"/>
</dbReference>
<organism evidence="16 17">
    <name type="scientific">Eiseniibacteriota bacterium</name>
    <dbReference type="NCBI Taxonomy" id="2212470"/>
    <lineage>
        <taxon>Bacteria</taxon>
        <taxon>Candidatus Eiseniibacteriota</taxon>
    </lineage>
</organism>
<reference evidence="16" key="1">
    <citation type="submission" date="2020-04" db="EMBL/GenBank/DDBJ databases">
        <authorList>
            <person name="Zhang T."/>
        </authorList>
    </citation>
    <scope>NUCLEOTIDE SEQUENCE</scope>
    <source>
        <strain evidence="16">HKST-UBA02</strain>
    </source>
</reference>
<comment type="pathway">
    <text evidence="1 14">Cofactor biosynthesis; FAD biosynthesis; FAD from FMN: step 1/1.</text>
</comment>
<evidence type="ECO:0000256" key="7">
    <source>
        <dbReference type="ARBA" id="ARBA00022741"/>
    </source>
</evidence>
<evidence type="ECO:0000313" key="16">
    <source>
        <dbReference type="EMBL" id="MCA9755158.1"/>
    </source>
</evidence>
<dbReference type="Pfam" id="PF01687">
    <property type="entry name" value="Flavokinase"/>
    <property type="match status" value="1"/>
</dbReference>
<protein>
    <recommendedName>
        <fullName evidence="14">Riboflavin biosynthesis protein</fullName>
    </recommendedName>
    <domain>
        <recommendedName>
            <fullName evidence="14">Riboflavin kinase</fullName>
            <ecNumber evidence="14">2.7.1.26</ecNumber>
        </recommendedName>
        <alternativeName>
            <fullName evidence="14">Flavokinase</fullName>
        </alternativeName>
    </domain>
    <domain>
        <recommendedName>
            <fullName evidence="14">FMN adenylyltransferase</fullName>
            <ecNumber evidence="14">2.7.7.2</ecNumber>
        </recommendedName>
        <alternativeName>
            <fullName evidence="14">FAD pyrophosphorylase</fullName>
        </alternativeName>
        <alternativeName>
            <fullName evidence="14">FAD synthase</fullName>
        </alternativeName>
    </domain>
</protein>
<dbReference type="GO" id="GO:0009398">
    <property type="term" value="P:FMN biosynthetic process"/>
    <property type="evidence" value="ECO:0007669"/>
    <property type="project" value="UniProtKB-UniRule"/>
</dbReference>
<evidence type="ECO:0000256" key="12">
    <source>
        <dbReference type="ARBA" id="ARBA00047880"/>
    </source>
</evidence>
<dbReference type="CDD" id="cd02064">
    <property type="entry name" value="FAD_synthetase_N"/>
    <property type="match status" value="1"/>
</dbReference>
<dbReference type="PIRSF" id="PIRSF004491">
    <property type="entry name" value="FAD_Synth"/>
    <property type="match status" value="1"/>
</dbReference>
<evidence type="ECO:0000256" key="2">
    <source>
        <dbReference type="ARBA" id="ARBA00005201"/>
    </source>
</evidence>
<dbReference type="PANTHER" id="PTHR22749:SF6">
    <property type="entry name" value="RIBOFLAVIN KINASE"/>
    <property type="match status" value="1"/>
</dbReference>
<name>A0A956NA64_UNCEI</name>
<dbReference type="AlphaFoldDB" id="A0A956NA64"/>
<evidence type="ECO:0000256" key="5">
    <source>
        <dbReference type="ARBA" id="ARBA00022679"/>
    </source>
</evidence>
<comment type="catalytic activity">
    <reaction evidence="12 14">
        <text>riboflavin + ATP = FMN + ADP + H(+)</text>
        <dbReference type="Rhea" id="RHEA:14357"/>
        <dbReference type="ChEBI" id="CHEBI:15378"/>
        <dbReference type="ChEBI" id="CHEBI:30616"/>
        <dbReference type="ChEBI" id="CHEBI:57986"/>
        <dbReference type="ChEBI" id="CHEBI:58210"/>
        <dbReference type="ChEBI" id="CHEBI:456216"/>
        <dbReference type="EC" id="2.7.1.26"/>
    </reaction>
</comment>
<comment type="caution">
    <text evidence="16">The sequence shown here is derived from an EMBL/GenBank/DDBJ whole genome shotgun (WGS) entry which is preliminary data.</text>
</comment>
<comment type="similarity">
    <text evidence="14">Belongs to the ribF family.</text>
</comment>
<evidence type="ECO:0000256" key="4">
    <source>
        <dbReference type="ARBA" id="ARBA00022643"/>
    </source>
</evidence>
<reference evidence="16" key="2">
    <citation type="journal article" date="2021" name="Microbiome">
        <title>Successional dynamics and alternative stable states in a saline activated sludge microbial community over 9 years.</title>
        <authorList>
            <person name="Wang Y."/>
            <person name="Ye J."/>
            <person name="Ju F."/>
            <person name="Liu L."/>
            <person name="Boyd J.A."/>
            <person name="Deng Y."/>
            <person name="Parks D.H."/>
            <person name="Jiang X."/>
            <person name="Yin X."/>
            <person name="Woodcroft B.J."/>
            <person name="Tyson G.W."/>
            <person name="Hugenholtz P."/>
            <person name="Polz M.F."/>
            <person name="Zhang T."/>
        </authorList>
    </citation>
    <scope>NUCLEOTIDE SEQUENCE</scope>
    <source>
        <strain evidence="16">HKST-UBA02</strain>
    </source>
</reference>
<gene>
    <name evidence="16" type="primary">ribF</name>
    <name evidence="16" type="ORF">KDA27_05100</name>
</gene>
<keyword evidence="10 14" id="KW-0067">ATP-binding</keyword>
<dbReference type="Gene3D" id="3.40.50.620">
    <property type="entry name" value="HUPs"/>
    <property type="match status" value="1"/>
</dbReference>
<dbReference type="GO" id="GO:0005524">
    <property type="term" value="F:ATP binding"/>
    <property type="evidence" value="ECO:0007669"/>
    <property type="project" value="UniProtKB-UniRule"/>
</dbReference>
<dbReference type="Pfam" id="PF06574">
    <property type="entry name" value="FAD_syn"/>
    <property type="match status" value="1"/>
</dbReference>
<evidence type="ECO:0000259" key="15">
    <source>
        <dbReference type="SMART" id="SM00904"/>
    </source>
</evidence>
<sequence length="327" mass="36250">MENRPFELSADVVPSGTLRAAATIGVFDGVHRGHQALFDHVRRDAAASGGASAVVTFDPYPIEVFAPDSKGHRIACRSVSARLIADAGMDHVWFLPFSRDMASWEPVRFLDYLRHTLELTHLWVGPDFRFGKDRAGDFAFLQREGERVGFEVRRIEPLVADGRQVSSTWVRELLREGMLNEAGALLGHRFEVEGPVIHGQGLGAKELVPTANLRLAPEQLLPRRGIYAGWAFDPAGEWSQDPVPAVASVGVRPTLGPGGDDWVEVHLLDWEGDIYGRRLAFGFTHWIRPEEAFPNLEALRSAIDEDLATARALLRERDGTSPLHQGR</sequence>
<dbReference type="FunFam" id="3.40.50.620:FF:000021">
    <property type="entry name" value="Riboflavin biosynthesis protein"/>
    <property type="match status" value="1"/>
</dbReference>
<dbReference type="NCBIfam" id="TIGR00083">
    <property type="entry name" value="ribF"/>
    <property type="match status" value="1"/>
</dbReference>
<dbReference type="InterPro" id="IPR014729">
    <property type="entry name" value="Rossmann-like_a/b/a_fold"/>
</dbReference>
<keyword evidence="6 14" id="KW-0548">Nucleotidyltransferase</keyword>
<evidence type="ECO:0000256" key="6">
    <source>
        <dbReference type="ARBA" id="ARBA00022695"/>
    </source>
</evidence>
<keyword evidence="5 14" id="KW-0808">Transferase</keyword>
<dbReference type="Proteomes" id="UP000739538">
    <property type="component" value="Unassembled WGS sequence"/>
</dbReference>
<dbReference type="EMBL" id="JAGQHS010000016">
    <property type="protein sequence ID" value="MCA9755158.1"/>
    <property type="molecule type" value="Genomic_DNA"/>
</dbReference>
<evidence type="ECO:0000256" key="3">
    <source>
        <dbReference type="ARBA" id="ARBA00022630"/>
    </source>
</evidence>
<dbReference type="InterPro" id="IPR023465">
    <property type="entry name" value="Riboflavin_kinase_dom_sf"/>
</dbReference>
<evidence type="ECO:0000256" key="14">
    <source>
        <dbReference type="PIRNR" id="PIRNR004491"/>
    </source>
</evidence>
<dbReference type="InterPro" id="IPR002606">
    <property type="entry name" value="Riboflavin_kinase_bac"/>
</dbReference>
<evidence type="ECO:0000256" key="8">
    <source>
        <dbReference type="ARBA" id="ARBA00022777"/>
    </source>
</evidence>
<dbReference type="PANTHER" id="PTHR22749">
    <property type="entry name" value="RIBOFLAVIN KINASE/FMN ADENYLYLTRANSFERASE"/>
    <property type="match status" value="1"/>
</dbReference>
<keyword evidence="4 14" id="KW-0288">FMN</keyword>
<keyword evidence="11" id="KW-0511">Multifunctional enzyme</keyword>
<dbReference type="GO" id="GO:0006747">
    <property type="term" value="P:FAD biosynthetic process"/>
    <property type="evidence" value="ECO:0007669"/>
    <property type="project" value="UniProtKB-UniRule"/>
</dbReference>
<evidence type="ECO:0000313" key="17">
    <source>
        <dbReference type="Proteomes" id="UP000739538"/>
    </source>
</evidence>
<dbReference type="GO" id="GO:0008531">
    <property type="term" value="F:riboflavin kinase activity"/>
    <property type="evidence" value="ECO:0007669"/>
    <property type="project" value="UniProtKB-UniRule"/>
</dbReference>
<feature type="domain" description="Riboflavin kinase" evidence="15">
    <location>
        <begin position="185"/>
        <end position="315"/>
    </location>
</feature>
<dbReference type="EC" id="2.7.7.2" evidence="14"/>
<comment type="catalytic activity">
    <reaction evidence="13 14">
        <text>FMN + ATP + H(+) = FAD + diphosphate</text>
        <dbReference type="Rhea" id="RHEA:17237"/>
        <dbReference type="ChEBI" id="CHEBI:15378"/>
        <dbReference type="ChEBI" id="CHEBI:30616"/>
        <dbReference type="ChEBI" id="CHEBI:33019"/>
        <dbReference type="ChEBI" id="CHEBI:57692"/>
        <dbReference type="ChEBI" id="CHEBI:58210"/>
        <dbReference type="EC" id="2.7.7.2"/>
    </reaction>
</comment>
<evidence type="ECO:0000256" key="9">
    <source>
        <dbReference type="ARBA" id="ARBA00022827"/>
    </source>
</evidence>
<dbReference type="GO" id="GO:0003919">
    <property type="term" value="F:FMN adenylyltransferase activity"/>
    <property type="evidence" value="ECO:0007669"/>
    <property type="project" value="UniProtKB-UniRule"/>
</dbReference>
<dbReference type="InterPro" id="IPR015864">
    <property type="entry name" value="FAD_synthase"/>
</dbReference>
<dbReference type="GO" id="GO:0009231">
    <property type="term" value="P:riboflavin biosynthetic process"/>
    <property type="evidence" value="ECO:0007669"/>
    <property type="project" value="InterPro"/>
</dbReference>
<dbReference type="EC" id="2.7.1.26" evidence="14"/>